<dbReference type="GeneID" id="20812647"/>
<dbReference type="EMBL" id="KI913142">
    <property type="protein sequence ID" value="ETV75051.1"/>
    <property type="molecule type" value="Genomic_DNA"/>
</dbReference>
<proteinExistence type="predicted"/>
<name>W4G717_APHAT</name>
<gene>
    <name evidence="1" type="ORF">H257_10651</name>
</gene>
<organism evidence="1">
    <name type="scientific">Aphanomyces astaci</name>
    <name type="common">Crayfish plague agent</name>
    <dbReference type="NCBI Taxonomy" id="112090"/>
    <lineage>
        <taxon>Eukaryota</taxon>
        <taxon>Sar</taxon>
        <taxon>Stramenopiles</taxon>
        <taxon>Oomycota</taxon>
        <taxon>Saprolegniomycetes</taxon>
        <taxon>Saprolegniales</taxon>
        <taxon>Verrucalvaceae</taxon>
        <taxon>Aphanomyces</taxon>
    </lineage>
</organism>
<dbReference type="VEuPathDB" id="FungiDB:H257_10651"/>
<dbReference type="OrthoDB" id="10659425at2759"/>
<dbReference type="RefSeq" id="XP_009835555.1">
    <property type="nucleotide sequence ID" value="XM_009837253.1"/>
</dbReference>
<accession>W4G717</accession>
<evidence type="ECO:0000313" key="1">
    <source>
        <dbReference type="EMBL" id="ETV75051.1"/>
    </source>
</evidence>
<protein>
    <submittedName>
        <fullName evidence="1">Uncharacterized protein</fullName>
    </submittedName>
</protein>
<reference evidence="1" key="1">
    <citation type="submission" date="2013-12" db="EMBL/GenBank/DDBJ databases">
        <title>The Genome Sequence of Aphanomyces astaci APO3.</title>
        <authorList>
            <consortium name="The Broad Institute Genomics Platform"/>
            <person name="Russ C."/>
            <person name="Tyler B."/>
            <person name="van West P."/>
            <person name="Dieguez-Uribeondo J."/>
            <person name="Young S.K."/>
            <person name="Zeng Q."/>
            <person name="Gargeya S."/>
            <person name="Fitzgerald M."/>
            <person name="Abouelleil A."/>
            <person name="Alvarado L."/>
            <person name="Chapman S.B."/>
            <person name="Gainer-Dewar J."/>
            <person name="Goldberg J."/>
            <person name="Griggs A."/>
            <person name="Gujja S."/>
            <person name="Hansen M."/>
            <person name="Howarth C."/>
            <person name="Imamovic A."/>
            <person name="Ireland A."/>
            <person name="Larimer J."/>
            <person name="McCowan C."/>
            <person name="Murphy C."/>
            <person name="Pearson M."/>
            <person name="Poon T.W."/>
            <person name="Priest M."/>
            <person name="Roberts A."/>
            <person name="Saif S."/>
            <person name="Shea T."/>
            <person name="Sykes S."/>
            <person name="Wortman J."/>
            <person name="Nusbaum C."/>
            <person name="Birren B."/>
        </authorList>
    </citation>
    <scope>NUCLEOTIDE SEQUENCE [LARGE SCALE GENOMIC DNA]</scope>
    <source>
        <strain evidence="1">APO3</strain>
    </source>
</reference>
<sequence>MDRLVGVSFAIPVSRDGTKVNFTMIYGRGWYNHRKGFQRVELDIAAKKKAIAQPFPLSPSPLQAHPTGVNKRQCAHHQRYHDGLVCHGVTAPLAALGHLYRCNAHGNCRICSTHCVNTSWSHQLKLVDLFTNNMLILPSILPVPDSPRTIPSNNYIDGSKPDGQSVTRATVSLDLMLEEFALLDAHVAVVKSSFTTMCSQPGTLPRSSTSLTLLPLAQRTVSSRFCPNTRWN</sequence>
<dbReference type="AlphaFoldDB" id="W4G717"/>